<dbReference type="GO" id="GO:0004822">
    <property type="term" value="F:isoleucine-tRNA ligase activity"/>
    <property type="evidence" value="ECO:0007669"/>
    <property type="project" value="InterPro"/>
</dbReference>
<accession>A0A2M7IH49</accession>
<evidence type="ECO:0000256" key="2">
    <source>
        <dbReference type="ARBA" id="ARBA00022741"/>
    </source>
</evidence>
<evidence type="ECO:0000259" key="6">
    <source>
        <dbReference type="Pfam" id="PF00133"/>
    </source>
</evidence>
<dbReference type="PANTHER" id="PTHR42780">
    <property type="entry name" value="SOLEUCYL-TRNA SYNTHETASE"/>
    <property type="match status" value="1"/>
</dbReference>
<dbReference type="InterPro" id="IPR023586">
    <property type="entry name" value="Ile-tRNA-ligase_type2"/>
</dbReference>
<dbReference type="Pfam" id="PF00133">
    <property type="entry name" value="tRNA-synt_1"/>
    <property type="match status" value="1"/>
</dbReference>
<dbReference type="GO" id="GO:0005524">
    <property type="term" value="F:ATP binding"/>
    <property type="evidence" value="ECO:0007669"/>
    <property type="project" value="UniProtKB-KW"/>
</dbReference>
<dbReference type="Gene3D" id="3.40.50.620">
    <property type="entry name" value="HUPs"/>
    <property type="match status" value="1"/>
</dbReference>
<keyword evidence="2" id="KW-0547">Nucleotide-binding</keyword>
<evidence type="ECO:0000313" key="7">
    <source>
        <dbReference type="EMBL" id="PIW75825.1"/>
    </source>
</evidence>
<proteinExistence type="predicted"/>
<comment type="caution">
    <text evidence="7">The sequence shown here is derived from an EMBL/GenBank/DDBJ whole genome shotgun (WGS) entry which is preliminary data.</text>
</comment>
<evidence type="ECO:0000313" key="8">
    <source>
        <dbReference type="Proteomes" id="UP000229561"/>
    </source>
</evidence>
<dbReference type="PANTHER" id="PTHR42780:SF1">
    <property type="entry name" value="ISOLEUCINE--TRNA LIGASE, CYTOPLASMIC"/>
    <property type="match status" value="1"/>
</dbReference>
<dbReference type="GO" id="GO:0006428">
    <property type="term" value="P:isoleucyl-tRNA aminoacylation"/>
    <property type="evidence" value="ECO:0007669"/>
    <property type="project" value="TreeGrafter"/>
</dbReference>
<keyword evidence="5" id="KW-0030">Aminoacyl-tRNA synthetase</keyword>
<keyword evidence="1 7" id="KW-0436">Ligase</keyword>
<dbReference type="AlphaFoldDB" id="A0A2M7IH49"/>
<evidence type="ECO:0000256" key="4">
    <source>
        <dbReference type="ARBA" id="ARBA00022917"/>
    </source>
</evidence>
<keyword evidence="3" id="KW-0067">ATP-binding</keyword>
<feature type="non-terminal residue" evidence="7">
    <location>
        <position position="129"/>
    </location>
</feature>
<feature type="domain" description="Aminoacyl-tRNA synthetase class Ia" evidence="6">
    <location>
        <begin position="9"/>
        <end position="127"/>
    </location>
</feature>
<organism evidence="7 8">
    <name type="scientific">Candidatus Portnoybacteria bacterium CG_4_8_14_3_um_filter_40_10</name>
    <dbReference type="NCBI Taxonomy" id="1974801"/>
    <lineage>
        <taxon>Bacteria</taxon>
        <taxon>Candidatus Portnoyibacteriota</taxon>
    </lineage>
</organism>
<dbReference type="SUPFAM" id="SSF52374">
    <property type="entry name" value="Nucleotidylyl transferase"/>
    <property type="match status" value="1"/>
</dbReference>
<evidence type="ECO:0000256" key="3">
    <source>
        <dbReference type="ARBA" id="ARBA00022840"/>
    </source>
</evidence>
<evidence type="ECO:0000256" key="1">
    <source>
        <dbReference type="ARBA" id="ARBA00022598"/>
    </source>
</evidence>
<dbReference type="EMBL" id="PFGY01000131">
    <property type="protein sequence ID" value="PIW75825.1"/>
    <property type="molecule type" value="Genomic_DNA"/>
</dbReference>
<dbReference type="Proteomes" id="UP000229561">
    <property type="component" value="Unassembled WGS sequence"/>
</dbReference>
<dbReference type="InterPro" id="IPR014729">
    <property type="entry name" value="Rossmann-like_a/b/a_fold"/>
</dbReference>
<keyword evidence="4" id="KW-0648">Protein biosynthesis</keyword>
<evidence type="ECO:0000256" key="5">
    <source>
        <dbReference type="ARBA" id="ARBA00023146"/>
    </source>
</evidence>
<gene>
    <name evidence="7" type="ORF">CO001_04630</name>
</gene>
<protein>
    <submittedName>
        <fullName evidence="7">Isoleucine--tRNA ligase</fullName>
    </submittedName>
</protein>
<sequence length="129" mass="15245">MDLPQIEQKILKFWDKKKIFAKSLAKTKKGPRFIFFEGPPTANGQPGIHHVEARAFKDIILRFKTMQGFFVERKAGWDTHGLPVEIQVEKELGLKSKKDIEKYGIEKFNKKCKESVWRYKSEWEKMTTR</sequence>
<dbReference type="InterPro" id="IPR002300">
    <property type="entry name" value="aa-tRNA-synth_Ia"/>
</dbReference>
<name>A0A2M7IH49_9BACT</name>
<reference evidence="8" key="1">
    <citation type="submission" date="2017-09" db="EMBL/GenBank/DDBJ databases">
        <title>Depth-based differentiation of microbial function through sediment-hosted aquifers and enrichment of novel symbionts in the deep terrestrial subsurface.</title>
        <authorList>
            <person name="Probst A.J."/>
            <person name="Ladd B."/>
            <person name="Jarett J.K."/>
            <person name="Geller-Mcgrath D.E."/>
            <person name="Sieber C.M.K."/>
            <person name="Emerson J.B."/>
            <person name="Anantharaman K."/>
            <person name="Thomas B.C."/>
            <person name="Malmstrom R."/>
            <person name="Stieglmeier M."/>
            <person name="Klingl A."/>
            <person name="Woyke T."/>
            <person name="Ryan C.M."/>
            <person name="Banfield J.F."/>
        </authorList>
    </citation>
    <scope>NUCLEOTIDE SEQUENCE [LARGE SCALE GENOMIC DNA]</scope>
</reference>